<dbReference type="SUPFAM" id="SSF56925">
    <property type="entry name" value="OMPA-like"/>
    <property type="match status" value="1"/>
</dbReference>
<dbReference type="Pfam" id="PF13568">
    <property type="entry name" value="OMP_b-brl_2"/>
    <property type="match status" value="1"/>
</dbReference>
<dbReference type="InterPro" id="IPR025665">
    <property type="entry name" value="Beta-barrel_OMP_2"/>
</dbReference>
<accession>A0A1S7DQV2</accession>
<dbReference type="Proteomes" id="UP000189883">
    <property type="component" value="Chromosome"/>
</dbReference>
<sequence length="207" mass="22800">MKKVFAGLAIVVSSLVMGQVSFGVRANALLNASSPSWSDLKNNISESLNTKGNNITGFNIGLSAKINLPITSLFLMPEVYYTQFGSKTTLGDLELKAKSNRLDVPILVGYNVLGEKLSLFTGPVASYNLTSGETFKDFKENIFKTFTVGYQIGANVRVSDFVFNARYEGAFSKDQRDFIRAVSSSTDEVVRYDNRPSFFMVGLGYQF</sequence>
<feature type="chain" id="PRO_5012503962" description="Outer membrane protein beta-barrel domain-containing protein" evidence="1">
    <location>
        <begin position="19"/>
        <end position="207"/>
    </location>
</feature>
<name>A0A1S7DQV2_RIEAN</name>
<keyword evidence="1" id="KW-0732">Signal</keyword>
<organism evidence="3 4">
    <name type="scientific">Riemerella anatipestifer</name>
    <name type="common">Moraxella anatipestifer</name>
    <dbReference type="NCBI Taxonomy" id="34085"/>
    <lineage>
        <taxon>Bacteria</taxon>
        <taxon>Pseudomonadati</taxon>
        <taxon>Bacteroidota</taxon>
        <taxon>Flavobacteriia</taxon>
        <taxon>Flavobacteriales</taxon>
        <taxon>Weeksellaceae</taxon>
        <taxon>Riemerella</taxon>
    </lineage>
</organism>
<dbReference type="InterPro" id="IPR011250">
    <property type="entry name" value="OMP/PagP_B-barrel"/>
</dbReference>
<evidence type="ECO:0000256" key="1">
    <source>
        <dbReference type="SAM" id="SignalP"/>
    </source>
</evidence>
<evidence type="ECO:0000259" key="2">
    <source>
        <dbReference type="Pfam" id="PF13568"/>
    </source>
</evidence>
<feature type="signal peptide" evidence="1">
    <location>
        <begin position="1"/>
        <end position="18"/>
    </location>
</feature>
<protein>
    <recommendedName>
        <fullName evidence="2">Outer membrane protein beta-barrel domain-containing protein</fullName>
    </recommendedName>
</protein>
<dbReference type="EMBL" id="CP011859">
    <property type="protein sequence ID" value="AQY21494.1"/>
    <property type="molecule type" value="Genomic_DNA"/>
</dbReference>
<gene>
    <name evidence="3" type="ORF">AB406_0536</name>
</gene>
<evidence type="ECO:0000313" key="3">
    <source>
        <dbReference type="EMBL" id="AQY21494.1"/>
    </source>
</evidence>
<dbReference type="AlphaFoldDB" id="A0A1S7DQV2"/>
<evidence type="ECO:0000313" key="4">
    <source>
        <dbReference type="Proteomes" id="UP000189883"/>
    </source>
</evidence>
<reference evidence="3 4" key="1">
    <citation type="submission" date="2015-06" db="EMBL/GenBank/DDBJ databases">
        <title>R. anatipestifer strain HXb2 is the most virulent strain so far, and the genome sequence would help us uncover the pathogenesis.</title>
        <authorList>
            <person name="Hu Q."/>
            <person name="Qi J."/>
            <person name="Bo H."/>
            <person name="Liu G."/>
            <person name="Tao M."/>
            <person name="Ding Y."/>
            <person name="Xue Y."/>
        </authorList>
    </citation>
    <scope>NUCLEOTIDE SEQUENCE [LARGE SCALE GENOMIC DNA]</scope>
    <source>
        <strain evidence="3 4">HXb2</strain>
    </source>
</reference>
<proteinExistence type="predicted"/>
<feature type="domain" description="Outer membrane protein beta-barrel" evidence="2">
    <location>
        <begin position="20"/>
        <end position="172"/>
    </location>
</feature>
<dbReference type="RefSeq" id="WP_079206749.1">
    <property type="nucleotide sequence ID" value="NZ_CP011859.1"/>
</dbReference>